<dbReference type="PANTHER" id="PTHR31569">
    <property type="entry name" value="SWIM-TYPE DOMAIN-CONTAINING PROTEIN"/>
    <property type="match status" value="1"/>
</dbReference>
<dbReference type="InterPro" id="IPR052579">
    <property type="entry name" value="Zinc_finger_SWIM"/>
</dbReference>
<gene>
    <name evidence="2" type="ORF">OLC1_LOCUS9420</name>
</gene>
<reference evidence="2" key="1">
    <citation type="submission" date="2023-03" db="EMBL/GenBank/DDBJ databases">
        <authorList>
            <person name="Julca I."/>
        </authorList>
    </citation>
    <scope>NUCLEOTIDE SEQUENCE</scope>
</reference>
<evidence type="ECO:0000313" key="3">
    <source>
        <dbReference type="Proteomes" id="UP001161247"/>
    </source>
</evidence>
<evidence type="ECO:0000313" key="2">
    <source>
        <dbReference type="EMBL" id="CAI9099387.1"/>
    </source>
</evidence>
<dbReference type="PANTHER" id="PTHR31569:SF4">
    <property type="entry name" value="SWIM-TYPE DOMAIN-CONTAINING PROTEIN"/>
    <property type="match status" value="1"/>
</dbReference>
<feature type="compositionally biased region" description="Basic residues" evidence="1">
    <location>
        <begin position="439"/>
        <end position="451"/>
    </location>
</feature>
<evidence type="ECO:0000256" key="1">
    <source>
        <dbReference type="SAM" id="MobiDB-lite"/>
    </source>
</evidence>
<dbReference type="AlphaFoldDB" id="A0AAV1CY84"/>
<accession>A0AAV1CY84</accession>
<feature type="compositionally biased region" description="Polar residues" evidence="1">
    <location>
        <begin position="459"/>
        <end position="468"/>
    </location>
</feature>
<keyword evidence="3" id="KW-1185">Reference proteome</keyword>
<dbReference type="Proteomes" id="UP001161247">
    <property type="component" value="Chromosome 3"/>
</dbReference>
<protein>
    <submittedName>
        <fullName evidence="2">OLC1v1036201C1</fullName>
    </submittedName>
</protein>
<name>A0AAV1CY84_OLDCO</name>
<organism evidence="2 3">
    <name type="scientific">Oldenlandia corymbosa var. corymbosa</name>
    <dbReference type="NCBI Taxonomy" id="529605"/>
    <lineage>
        <taxon>Eukaryota</taxon>
        <taxon>Viridiplantae</taxon>
        <taxon>Streptophyta</taxon>
        <taxon>Embryophyta</taxon>
        <taxon>Tracheophyta</taxon>
        <taxon>Spermatophyta</taxon>
        <taxon>Magnoliopsida</taxon>
        <taxon>eudicotyledons</taxon>
        <taxon>Gunneridae</taxon>
        <taxon>Pentapetalae</taxon>
        <taxon>asterids</taxon>
        <taxon>lamiids</taxon>
        <taxon>Gentianales</taxon>
        <taxon>Rubiaceae</taxon>
        <taxon>Rubioideae</taxon>
        <taxon>Spermacoceae</taxon>
        <taxon>Hedyotis-Oldenlandia complex</taxon>
        <taxon>Oldenlandia</taxon>
    </lineage>
</organism>
<feature type="region of interest" description="Disordered" evidence="1">
    <location>
        <begin position="426"/>
        <end position="495"/>
    </location>
</feature>
<sequence length="598" mass="68376">MFNLQDSLEDFGGDGEDYSILFATDEEFAKKDDAVAWVKSMGMANGMLIYVVSSKKKNAVLMRCCKGGKVSVDDGEYYVTSDSKTQVTGYKFKLYVHLVDGKWRIRVYPGEFGMHNHELFDEDHPTRGLSDGVKQLIQGMSKDGCRPCQIMAAIERIFPDEKVNRRQVYNFRKKLPKIANGFTYGLWKDVVEANNQDEYNKAVAVIIRRWQSFPRVLNYIQKTWLVVDYKFVKAWTNVVFHMGNSTTGRVESAHKQLKTWLETSTASLDTLWAKVHLEIQSQLTEIRYKLEYSRQKIGTHYCSFPLNRLKCQVSHTCLQKLNTEWSKAQEWKEETNDRCDNVVYWTCRIPCVCALKKAADAGTSITLEHIHPFWATLNIGEQAGTSASSDVDDEVLYTRQLMEELNECPKAVRRTVNKALHDIMHPDQCGFKQPEEVKRRKGRPKGAKSKKKAEASTLAHEQSPQKKVTPNVWDYRDEAQGKSTKVTSDSSKKRPRLQVVVQMHPQPDENHVAFHGGSPSEGNELVLHSSFGMPSLLCKPIKEERMDLDYLCDRELVQESYDQGDENVINFGVQTKGDEDLMEISAEEYQESLTLCAP</sequence>
<dbReference type="EMBL" id="OX459120">
    <property type="protein sequence ID" value="CAI9099387.1"/>
    <property type="molecule type" value="Genomic_DNA"/>
</dbReference>
<proteinExistence type="predicted"/>